<reference evidence="1" key="1">
    <citation type="submission" date="2020-04" db="EMBL/GenBank/DDBJ databases">
        <authorList>
            <person name="Chiriac C."/>
            <person name="Salcher M."/>
            <person name="Ghai R."/>
            <person name="Kavagutti S V."/>
        </authorList>
    </citation>
    <scope>NUCLEOTIDE SEQUENCE</scope>
</reference>
<protein>
    <submittedName>
        <fullName evidence="1">Uncharacterized protein</fullName>
    </submittedName>
</protein>
<organism evidence="1">
    <name type="scientific">uncultured Caudovirales phage</name>
    <dbReference type="NCBI Taxonomy" id="2100421"/>
    <lineage>
        <taxon>Viruses</taxon>
        <taxon>Duplodnaviria</taxon>
        <taxon>Heunggongvirae</taxon>
        <taxon>Uroviricota</taxon>
        <taxon>Caudoviricetes</taxon>
        <taxon>Peduoviridae</taxon>
        <taxon>Maltschvirus</taxon>
        <taxon>Maltschvirus maltsch</taxon>
    </lineage>
</organism>
<proteinExistence type="predicted"/>
<sequence length="110" mass="12900">MNEQLKKLVEEAGFEWELNTYWNSPDGWWKAESADLERFVELVRKDYLEEISGHTLRMVVLAVAREREAIAKLCEEQWGWDAHNAAELIRARSVNTVSYGSNYPIINEER</sequence>
<accession>A0A6J5KZN7</accession>
<gene>
    <name evidence="1" type="ORF">UFOVP58_174</name>
</gene>
<name>A0A6J5KZN7_9CAUD</name>
<evidence type="ECO:0000313" key="1">
    <source>
        <dbReference type="EMBL" id="CAB4125580.1"/>
    </source>
</evidence>
<dbReference type="EMBL" id="LR796186">
    <property type="protein sequence ID" value="CAB4125580.1"/>
    <property type="molecule type" value="Genomic_DNA"/>
</dbReference>